<keyword evidence="2" id="KW-1185">Reference proteome</keyword>
<dbReference type="Proteomes" id="UP001163324">
    <property type="component" value="Chromosome 6"/>
</dbReference>
<proteinExistence type="predicted"/>
<name>A0ACC0UWU2_9HYPO</name>
<organism evidence="1 2">
    <name type="scientific">Trichothecium roseum</name>
    <dbReference type="NCBI Taxonomy" id="47278"/>
    <lineage>
        <taxon>Eukaryota</taxon>
        <taxon>Fungi</taxon>
        <taxon>Dikarya</taxon>
        <taxon>Ascomycota</taxon>
        <taxon>Pezizomycotina</taxon>
        <taxon>Sordariomycetes</taxon>
        <taxon>Hypocreomycetidae</taxon>
        <taxon>Hypocreales</taxon>
        <taxon>Hypocreales incertae sedis</taxon>
        <taxon>Trichothecium</taxon>
    </lineage>
</organism>
<evidence type="ECO:0000313" key="1">
    <source>
        <dbReference type="EMBL" id="KAI9898000.1"/>
    </source>
</evidence>
<accession>A0ACC0UWU2</accession>
<gene>
    <name evidence="1" type="ORF">N3K66_006360</name>
</gene>
<evidence type="ECO:0000313" key="2">
    <source>
        <dbReference type="Proteomes" id="UP001163324"/>
    </source>
</evidence>
<reference evidence="1" key="1">
    <citation type="submission" date="2022-10" db="EMBL/GenBank/DDBJ databases">
        <title>Complete Genome of Trichothecium roseum strain YXFP-22015, a Plant Pathogen Isolated from Citrus.</title>
        <authorList>
            <person name="Wang Y."/>
            <person name="Zhu L."/>
        </authorList>
    </citation>
    <scope>NUCLEOTIDE SEQUENCE</scope>
    <source>
        <strain evidence="1">YXFP-22015</strain>
    </source>
</reference>
<sequence length="343" mass="37641">MPSKKTVVAAAAAMAAMPATQAQIFTVNCAPLTVQRADPIVQPGGLSGHVHAVVGGTAFQFTMGEDTAVNAKETTCDKILDQSNYWQPQLYHQNKDGKFEMVEFQGAVAYYLDRTCDYEAGRQNCDGAPKPIAPPPNLRMVVGNPFRKDYDSNNKEHQAISHVCLEPASDTPELPKACSRMRAETYFPACWNGKDLDSEDHKSHMAFPEDGAYNTGVCPESHPTAIFSVFYEFFYDTGKFTDNFNRWVWAQGDTVGYGLHGDYLQGWTDQPRLEDSITTCTGDGGINSPSCSLNVGPNGTPGESGRKDLEVAAPTEEIGFNGPLDKLPGDNPLFKRSMRERYN</sequence>
<comment type="caution">
    <text evidence="1">The sequence shown here is derived from an EMBL/GenBank/DDBJ whole genome shotgun (WGS) entry which is preliminary data.</text>
</comment>
<dbReference type="EMBL" id="CM047945">
    <property type="protein sequence ID" value="KAI9898000.1"/>
    <property type="molecule type" value="Genomic_DNA"/>
</dbReference>
<protein>
    <submittedName>
        <fullName evidence="1">Uncharacterized protein</fullName>
    </submittedName>
</protein>